<evidence type="ECO:0000313" key="1">
    <source>
        <dbReference type="EMBL" id="GEK13099.1"/>
    </source>
</evidence>
<accession>A0A510UEY1</accession>
<dbReference type="InterPro" id="IPR020979">
    <property type="entry name" value="Uncharacterised_A0KLC6"/>
</dbReference>
<protein>
    <submittedName>
        <fullName evidence="1">Topoisomerase II</fullName>
    </submittedName>
</protein>
<name>A0A510UEY1_ALIFS</name>
<evidence type="ECO:0000313" key="2">
    <source>
        <dbReference type="Proteomes" id="UP000321787"/>
    </source>
</evidence>
<sequence length="133" mass="14994">MSISILINYWLVNNKLQLNGQNMIVNTDGYHALIEYLTEHLSIFANQQGDTGEETVEDIVNDLVASNLMVVFQQNPELDPDVRFTLLREADAVVDDLGEVLAGAWVQKATNEQVMFLDDYIGLIKNLFDSAFK</sequence>
<dbReference type="AlphaFoldDB" id="A0A510UEY1"/>
<comment type="caution">
    <text evidence="1">The sequence shown here is derived from an EMBL/GenBank/DDBJ whole genome shotgun (WGS) entry which is preliminary data.</text>
</comment>
<gene>
    <name evidence="1" type="ORF">AFI02nite_11350</name>
</gene>
<reference evidence="1 2" key="1">
    <citation type="submission" date="2019-07" db="EMBL/GenBank/DDBJ databases">
        <title>Whole genome shotgun sequence of Aliivibrio fischeri NBRC 101058.</title>
        <authorList>
            <person name="Hosoyama A."/>
            <person name="Uohara A."/>
            <person name="Ohji S."/>
            <person name="Ichikawa N."/>
        </authorList>
    </citation>
    <scope>NUCLEOTIDE SEQUENCE [LARGE SCALE GENOMIC DNA]</scope>
    <source>
        <strain evidence="1 2">NBRC 101058</strain>
    </source>
</reference>
<dbReference type="EMBL" id="BJTZ01000004">
    <property type="protein sequence ID" value="GEK13099.1"/>
    <property type="molecule type" value="Genomic_DNA"/>
</dbReference>
<organism evidence="1 2">
    <name type="scientific">Aliivibrio fischeri</name>
    <name type="common">Vibrio fischeri</name>
    <dbReference type="NCBI Taxonomy" id="668"/>
    <lineage>
        <taxon>Bacteria</taxon>
        <taxon>Pseudomonadati</taxon>
        <taxon>Pseudomonadota</taxon>
        <taxon>Gammaproteobacteria</taxon>
        <taxon>Vibrionales</taxon>
        <taxon>Vibrionaceae</taxon>
        <taxon>Aliivibrio</taxon>
    </lineage>
</organism>
<dbReference type="Proteomes" id="UP000321787">
    <property type="component" value="Unassembled WGS sequence"/>
</dbReference>
<proteinExistence type="predicted"/>
<keyword evidence="1" id="KW-0413">Isomerase</keyword>
<dbReference type="Pfam" id="PF12290">
    <property type="entry name" value="DUF3802"/>
    <property type="match status" value="1"/>
</dbReference>
<dbReference type="GO" id="GO:0016853">
    <property type="term" value="F:isomerase activity"/>
    <property type="evidence" value="ECO:0007669"/>
    <property type="project" value="UniProtKB-KW"/>
</dbReference>